<dbReference type="Proteomes" id="UP001164819">
    <property type="component" value="Chromosome"/>
</dbReference>
<reference evidence="4" key="1">
    <citation type="journal article" date="2022" name="Front. Microbiol.">
        <title>New perspectives on an old grouping: The genomic and phenotypic variability of Oxalobacter formigenes and the implications for calcium oxalate stone prevention.</title>
        <authorList>
            <person name="Chmiel J.A."/>
            <person name="Carr C."/>
            <person name="Stuivenberg G.A."/>
            <person name="Venema R."/>
            <person name="Chanyi R.M."/>
            <person name="Al K.F."/>
            <person name="Giguere D."/>
            <person name="Say H."/>
            <person name="Akouris P.P."/>
            <person name="Dominguez Romero S.A."/>
            <person name="Kwong A."/>
            <person name="Tai V."/>
            <person name="Koval S.F."/>
            <person name="Razvi H."/>
            <person name="Bjazevic J."/>
            <person name="Burton J.P."/>
        </authorList>
    </citation>
    <scope>NUCLEOTIDE SEQUENCE</scope>
    <source>
        <strain evidence="4">OxK</strain>
    </source>
</reference>
<dbReference type="Gene3D" id="3.30.360.30">
    <property type="entry name" value="homospermidine synthase like"/>
    <property type="match status" value="1"/>
</dbReference>
<evidence type="ECO:0000259" key="3">
    <source>
        <dbReference type="Pfam" id="PF16653"/>
    </source>
</evidence>
<keyword evidence="1" id="KW-0812">Transmembrane</keyword>
<gene>
    <name evidence="4" type="ORF">NB646_07815</name>
</gene>
<evidence type="ECO:0000259" key="2">
    <source>
        <dbReference type="Pfam" id="PF03435"/>
    </source>
</evidence>
<dbReference type="InterPro" id="IPR005097">
    <property type="entry name" value="Sacchrp_dh_NADP-bd"/>
</dbReference>
<organism evidence="4">
    <name type="scientific">Oxalobacter aliiformigenes</name>
    <dbReference type="NCBI Taxonomy" id="2946593"/>
    <lineage>
        <taxon>Bacteria</taxon>
        <taxon>Pseudomonadati</taxon>
        <taxon>Pseudomonadota</taxon>
        <taxon>Betaproteobacteria</taxon>
        <taxon>Burkholderiales</taxon>
        <taxon>Oxalobacteraceae</taxon>
        <taxon>Oxalobacter</taxon>
    </lineage>
</organism>
<name>A0A9E9NSK2_9BURK</name>
<dbReference type="Pfam" id="PF03435">
    <property type="entry name" value="Sacchrp_dh_NADP"/>
    <property type="match status" value="1"/>
</dbReference>
<dbReference type="EMBL" id="CP098251">
    <property type="protein sequence ID" value="WAV90748.1"/>
    <property type="molecule type" value="Genomic_DNA"/>
</dbReference>
<evidence type="ECO:0000313" key="4">
    <source>
        <dbReference type="EMBL" id="WAV90748.1"/>
    </source>
</evidence>
<feature type="domain" description="Saccharopine dehydrogenase-like C-terminal" evidence="3">
    <location>
        <begin position="155"/>
        <end position="434"/>
    </location>
</feature>
<keyword evidence="1" id="KW-1133">Transmembrane helix</keyword>
<evidence type="ECO:0000256" key="1">
    <source>
        <dbReference type="SAM" id="Phobius"/>
    </source>
</evidence>
<dbReference type="InterPro" id="IPR023181">
    <property type="entry name" value="Homospermid_syn-like_C"/>
</dbReference>
<feature type="transmembrane region" description="Helical" evidence="1">
    <location>
        <begin position="12"/>
        <end position="29"/>
    </location>
</feature>
<dbReference type="Pfam" id="PF16653">
    <property type="entry name" value="Sacchrp_dh_C"/>
    <property type="match status" value="1"/>
</dbReference>
<dbReference type="AlphaFoldDB" id="A0A9E9NSK2"/>
<proteinExistence type="predicted"/>
<dbReference type="Gene3D" id="3.40.50.720">
    <property type="entry name" value="NAD(P)-binding Rossmann-like Domain"/>
    <property type="match status" value="1"/>
</dbReference>
<accession>A0A9E9NSK2</accession>
<keyword evidence="1" id="KW-0472">Membrane</keyword>
<feature type="domain" description="Saccharopine dehydrogenase NADP binding" evidence="2">
    <location>
        <begin position="12"/>
        <end position="151"/>
    </location>
</feature>
<dbReference type="RefSeq" id="WP_269315715.1">
    <property type="nucleotide sequence ID" value="NZ_CP098251.1"/>
</dbReference>
<protein>
    <submittedName>
        <fullName evidence="4">Saccharopine dehydrogenase NADP-binding domain-containing protein</fullName>
    </submittedName>
</protein>
<dbReference type="InterPro" id="IPR032095">
    <property type="entry name" value="Sacchrp_dh-like_C"/>
</dbReference>
<sequence>MENKLANFTGKIIFIGFGSIAKGVLPLFLRHLPLTPDRIRIIAADPDNEEIASRYNIPYHQIRLTESNYRPVLEPLLEKGDFLVNLSVFVSSIALIELCREKEVLYIDTSIEPWEGGYTDTSASASARSNYALREAALEFGRKNPGGPTAIVCQGANPGMVSGFLKQALLNVAKDNGIDARPATREDWATLARQLDIRVIHVAERDTQNTSVRKKRNEFVNTWSIDGFIGEGLQPAELGWGTHEKHWPKDAGTHSFGCQAAIYLNQPGAATQVRSWTPMEGPYHGFLITHSESISIADYLTVRENGEVVYRPTVHYAYHPSDDAVLSVHELAGKNWQEQPVKRLMRDEIEEGVDELGVLLMGNPKGVYWYGSHLGIDEARKSAPYNNATSLQVAAGVLAGVIWAIRNPGLGVIEPDDIDHETMLEIARPYLGEVIGSYGEWTPLENRNWPFEEDIDPEDPFQFKNIRVK</sequence>